<dbReference type="Pfam" id="PF00595">
    <property type="entry name" value="PDZ"/>
    <property type="match status" value="1"/>
</dbReference>
<sequence length="646" mass="71661">MLRQPSPGFKKLSPEDKSALNVLDGASPSSKQKRFRPKTRKSPRARSTVPEDTTAGSGLGSTGTLPRRSKTPLVRSPEKPTVAATAATATTAVVLATPQPTIVTTGTKLSPSQYYSQIRSPPSVGSPRKQKISPEKRLQAISTESLRSVSPGSDSVFYSEADALSHCEHQVHCSHCGKEVEVSNLPGESEESILTLDSTDNDRPDIVQPPEGFADSPDCTKTPHHTRLYKKMDKRFRSEDRHVDRRHFKSRQEYRAKSEERGKEEIEPNNLRPAGSSPCVAPAGQAYIDTTSEPEQGIYHGNYKAGLWICIADRDVWRRNELPDGSFDRPKDATLERRGSTDSERDFRKKYQAITHRLVHRKSCVEMYRRQNSNSFDTDKTVVVCRKSGEFGFRIHGSKPVVVSAIEPDTPAETSGLEVGDIVLSVNGISVIDKSHSEVVKIAHAGSDTLELEVSICGLLPVLNGGSKLFYHFFWHGQVARTIGMLSPLDDGSSHPSIYTGFLWRYCSSGGKWVRRWFSLRPDHCLYYYKSDADNQPIGAIMLTNHTIERIPLEPITRPHSFAIDTEEGTKVQLSADTEEAASRWIAIISHAAQQCDPWLENRCVHALPANLCTERLTSNESFLETVHGTYGSVRRVSANRTAAGR</sequence>
<feature type="compositionally biased region" description="Basic residues" evidence="1">
    <location>
        <begin position="31"/>
        <end position="44"/>
    </location>
</feature>
<feature type="compositionally biased region" description="Basic and acidic residues" evidence="1">
    <location>
        <begin position="250"/>
        <end position="266"/>
    </location>
</feature>
<dbReference type="VEuPathDB" id="VectorBase:AMEM012512"/>
<name>A0A182VC94_ANOME</name>
<evidence type="ECO:0000259" key="2">
    <source>
        <dbReference type="PROSITE" id="PS50003"/>
    </source>
</evidence>
<dbReference type="InterPro" id="IPR036034">
    <property type="entry name" value="PDZ_sf"/>
</dbReference>
<evidence type="ECO:0000259" key="3">
    <source>
        <dbReference type="PROSITE" id="PS50106"/>
    </source>
</evidence>
<evidence type="ECO:0000313" key="5">
    <source>
        <dbReference type="Proteomes" id="UP000075903"/>
    </source>
</evidence>
<dbReference type="STRING" id="30066.A0A182VC94"/>
<dbReference type="InterPro" id="IPR011993">
    <property type="entry name" value="PH-like_dom_sf"/>
</dbReference>
<accession>A0A182VC94</accession>
<dbReference type="CDD" id="cd00136">
    <property type="entry name" value="PDZ_canonical"/>
    <property type="match status" value="1"/>
</dbReference>
<dbReference type="VEuPathDB" id="VectorBase:AMEM21_014161"/>
<dbReference type="Gene3D" id="2.30.42.10">
    <property type="match status" value="1"/>
</dbReference>
<dbReference type="Pfam" id="PF00169">
    <property type="entry name" value="PH"/>
    <property type="match status" value="1"/>
</dbReference>
<dbReference type="InterPro" id="IPR001849">
    <property type="entry name" value="PH_domain"/>
</dbReference>
<feature type="region of interest" description="Disordered" evidence="1">
    <location>
        <begin position="239"/>
        <end position="278"/>
    </location>
</feature>
<dbReference type="SMART" id="SM00233">
    <property type="entry name" value="PH"/>
    <property type="match status" value="1"/>
</dbReference>
<proteinExistence type="predicted"/>
<dbReference type="SUPFAM" id="SSF50156">
    <property type="entry name" value="PDZ domain-like"/>
    <property type="match status" value="1"/>
</dbReference>
<protein>
    <recommendedName>
        <fullName evidence="6">PDZ domain-containing protein</fullName>
    </recommendedName>
</protein>
<dbReference type="PROSITE" id="PS50106">
    <property type="entry name" value="PDZ"/>
    <property type="match status" value="1"/>
</dbReference>
<dbReference type="Proteomes" id="UP000075903">
    <property type="component" value="Unassembled WGS sequence"/>
</dbReference>
<evidence type="ECO:0000256" key="1">
    <source>
        <dbReference type="SAM" id="MobiDB-lite"/>
    </source>
</evidence>
<dbReference type="PANTHER" id="PTHR47644">
    <property type="entry name" value="AGAP008221-PA"/>
    <property type="match status" value="1"/>
</dbReference>
<feature type="region of interest" description="Disordered" evidence="1">
    <location>
        <begin position="322"/>
        <end position="344"/>
    </location>
</feature>
<reference evidence="4" key="1">
    <citation type="submission" date="2020-05" db="UniProtKB">
        <authorList>
            <consortium name="EnsemblMetazoa"/>
        </authorList>
    </citation>
    <scope>IDENTIFICATION</scope>
    <source>
        <strain evidence="4">MAF</strain>
    </source>
</reference>
<dbReference type="AlphaFoldDB" id="A0A182VC94"/>
<organism evidence="4 5">
    <name type="scientific">Anopheles merus</name>
    <name type="common">Mosquito</name>
    <dbReference type="NCBI Taxonomy" id="30066"/>
    <lineage>
        <taxon>Eukaryota</taxon>
        <taxon>Metazoa</taxon>
        <taxon>Ecdysozoa</taxon>
        <taxon>Arthropoda</taxon>
        <taxon>Hexapoda</taxon>
        <taxon>Insecta</taxon>
        <taxon>Pterygota</taxon>
        <taxon>Neoptera</taxon>
        <taxon>Endopterygota</taxon>
        <taxon>Diptera</taxon>
        <taxon>Nematocera</taxon>
        <taxon>Culicoidea</taxon>
        <taxon>Culicidae</taxon>
        <taxon>Anophelinae</taxon>
        <taxon>Anopheles</taxon>
    </lineage>
</organism>
<evidence type="ECO:0008006" key="6">
    <source>
        <dbReference type="Google" id="ProtNLM"/>
    </source>
</evidence>
<evidence type="ECO:0000313" key="4">
    <source>
        <dbReference type="EnsemblMetazoa" id="AMEM012512-PA"/>
    </source>
</evidence>
<feature type="domain" description="PH" evidence="2">
    <location>
        <begin position="496"/>
        <end position="594"/>
    </location>
</feature>
<feature type="region of interest" description="Disordered" evidence="1">
    <location>
        <begin position="1"/>
        <end position="84"/>
    </location>
</feature>
<dbReference type="SMART" id="SM00228">
    <property type="entry name" value="PDZ"/>
    <property type="match status" value="1"/>
</dbReference>
<dbReference type="Gene3D" id="2.30.29.30">
    <property type="entry name" value="Pleckstrin-homology domain (PH domain)/Phosphotyrosine-binding domain (PTB)"/>
    <property type="match status" value="1"/>
</dbReference>
<dbReference type="PANTHER" id="PTHR47644:SF1">
    <property type="entry name" value="PDZ DOMAIN-CONTAINING PROTEIN"/>
    <property type="match status" value="1"/>
</dbReference>
<feature type="domain" description="PDZ" evidence="3">
    <location>
        <begin position="381"/>
        <end position="454"/>
    </location>
</feature>
<dbReference type="InterPro" id="IPR001478">
    <property type="entry name" value="PDZ"/>
</dbReference>
<dbReference type="EnsemblMetazoa" id="AMEM012512-RA">
    <property type="protein sequence ID" value="AMEM012512-PA"/>
    <property type="gene ID" value="AMEM012512"/>
</dbReference>
<feature type="region of interest" description="Disordered" evidence="1">
    <location>
        <begin position="113"/>
        <end position="135"/>
    </location>
</feature>
<dbReference type="PROSITE" id="PS50003">
    <property type="entry name" value="PH_DOMAIN"/>
    <property type="match status" value="1"/>
</dbReference>
<dbReference type="SUPFAM" id="SSF50729">
    <property type="entry name" value="PH domain-like"/>
    <property type="match status" value="1"/>
</dbReference>
<keyword evidence="5" id="KW-1185">Reference proteome</keyword>